<sequence length="104" mass="11762">MDLMAEIGDHCIDNPSFPLHTLRQRGDMPTIRWHPGVANPRFQPKTVTGVARANLMRLRIIDVGSMENVPKPGPREVIPLHVPDGFETLKDKRIKRAYLADVDI</sequence>
<dbReference type="Proteomes" id="UP000828390">
    <property type="component" value="Unassembled WGS sequence"/>
</dbReference>
<evidence type="ECO:0000313" key="2">
    <source>
        <dbReference type="Proteomes" id="UP000828390"/>
    </source>
</evidence>
<reference evidence="1" key="2">
    <citation type="submission" date="2020-11" db="EMBL/GenBank/DDBJ databases">
        <authorList>
            <person name="McCartney M.A."/>
            <person name="Auch B."/>
            <person name="Kono T."/>
            <person name="Mallez S."/>
            <person name="Becker A."/>
            <person name="Gohl D.M."/>
            <person name="Silverstein K.A.T."/>
            <person name="Koren S."/>
            <person name="Bechman K.B."/>
            <person name="Herman A."/>
            <person name="Abrahante J.E."/>
            <person name="Garbe J."/>
        </authorList>
    </citation>
    <scope>NUCLEOTIDE SEQUENCE</scope>
    <source>
        <strain evidence="1">Duluth1</strain>
        <tissue evidence="1">Whole animal</tissue>
    </source>
</reference>
<reference evidence="1" key="1">
    <citation type="journal article" date="2019" name="bioRxiv">
        <title>The Genome of the Zebra Mussel, Dreissena polymorpha: A Resource for Invasive Species Research.</title>
        <authorList>
            <person name="McCartney M.A."/>
            <person name="Auch B."/>
            <person name="Kono T."/>
            <person name="Mallez S."/>
            <person name="Zhang Y."/>
            <person name="Obille A."/>
            <person name="Becker A."/>
            <person name="Abrahante J.E."/>
            <person name="Garbe J."/>
            <person name="Badalamenti J.P."/>
            <person name="Herman A."/>
            <person name="Mangelson H."/>
            <person name="Liachko I."/>
            <person name="Sullivan S."/>
            <person name="Sone E.D."/>
            <person name="Koren S."/>
            <person name="Silverstein K.A.T."/>
            <person name="Beckman K.B."/>
            <person name="Gohl D.M."/>
        </authorList>
    </citation>
    <scope>NUCLEOTIDE SEQUENCE</scope>
    <source>
        <strain evidence="1">Duluth1</strain>
        <tissue evidence="1">Whole animal</tissue>
    </source>
</reference>
<name>A0A9D4GYN0_DREPO</name>
<keyword evidence="2" id="KW-1185">Reference proteome</keyword>
<proteinExistence type="predicted"/>
<comment type="caution">
    <text evidence="1">The sequence shown here is derived from an EMBL/GenBank/DDBJ whole genome shotgun (WGS) entry which is preliminary data.</text>
</comment>
<dbReference type="AlphaFoldDB" id="A0A9D4GYN0"/>
<protein>
    <submittedName>
        <fullName evidence="1">Uncharacterized protein</fullName>
    </submittedName>
</protein>
<accession>A0A9D4GYN0</accession>
<gene>
    <name evidence="1" type="ORF">DPMN_125636</name>
</gene>
<evidence type="ECO:0000313" key="1">
    <source>
        <dbReference type="EMBL" id="KAH3823814.1"/>
    </source>
</evidence>
<dbReference type="EMBL" id="JAIWYP010000005">
    <property type="protein sequence ID" value="KAH3823814.1"/>
    <property type="molecule type" value="Genomic_DNA"/>
</dbReference>
<organism evidence="1 2">
    <name type="scientific">Dreissena polymorpha</name>
    <name type="common">Zebra mussel</name>
    <name type="synonym">Mytilus polymorpha</name>
    <dbReference type="NCBI Taxonomy" id="45954"/>
    <lineage>
        <taxon>Eukaryota</taxon>
        <taxon>Metazoa</taxon>
        <taxon>Spiralia</taxon>
        <taxon>Lophotrochozoa</taxon>
        <taxon>Mollusca</taxon>
        <taxon>Bivalvia</taxon>
        <taxon>Autobranchia</taxon>
        <taxon>Heteroconchia</taxon>
        <taxon>Euheterodonta</taxon>
        <taxon>Imparidentia</taxon>
        <taxon>Neoheterodontei</taxon>
        <taxon>Myida</taxon>
        <taxon>Dreissenoidea</taxon>
        <taxon>Dreissenidae</taxon>
        <taxon>Dreissena</taxon>
    </lineage>
</organism>